<organism evidence="2 3">
    <name type="scientific">Meloidogyne enterolobii</name>
    <name type="common">Root-knot nematode worm</name>
    <name type="synonym">Meloidogyne mayaguensis</name>
    <dbReference type="NCBI Taxonomy" id="390850"/>
    <lineage>
        <taxon>Eukaryota</taxon>
        <taxon>Metazoa</taxon>
        <taxon>Ecdysozoa</taxon>
        <taxon>Nematoda</taxon>
        <taxon>Chromadorea</taxon>
        <taxon>Rhabditida</taxon>
        <taxon>Tylenchina</taxon>
        <taxon>Tylenchomorpha</taxon>
        <taxon>Tylenchoidea</taxon>
        <taxon>Meloidogynidae</taxon>
        <taxon>Meloidogyninae</taxon>
        <taxon>Meloidogyne</taxon>
    </lineage>
</organism>
<name>A0A6V7V8U0_MELEN</name>
<protein>
    <submittedName>
        <fullName evidence="2">Uncharacterized protein</fullName>
    </submittedName>
</protein>
<dbReference type="EMBL" id="CAJEWN010000182">
    <property type="protein sequence ID" value="CAD2171350.1"/>
    <property type="molecule type" value="Genomic_DNA"/>
</dbReference>
<feature type="signal peptide" evidence="1">
    <location>
        <begin position="1"/>
        <end position="22"/>
    </location>
</feature>
<accession>A0A6V7V8U0</accession>
<keyword evidence="1" id="KW-0732">Signal</keyword>
<sequence>MKINGIFFFLLSITLLFIFASTQYTDEDFSNNNRLDEIEDIFGKSRMKRVCTPYMRRRCCNVNCAGSYCFGFMCAVCC</sequence>
<evidence type="ECO:0000256" key="1">
    <source>
        <dbReference type="SAM" id="SignalP"/>
    </source>
</evidence>
<reference evidence="2 3" key="1">
    <citation type="submission" date="2020-08" db="EMBL/GenBank/DDBJ databases">
        <authorList>
            <person name="Koutsovoulos G."/>
            <person name="Danchin GJ E."/>
        </authorList>
    </citation>
    <scope>NUCLEOTIDE SEQUENCE [LARGE SCALE GENOMIC DNA]</scope>
</reference>
<evidence type="ECO:0000313" key="2">
    <source>
        <dbReference type="EMBL" id="CAD2171350.1"/>
    </source>
</evidence>
<evidence type="ECO:0000313" key="3">
    <source>
        <dbReference type="Proteomes" id="UP000580250"/>
    </source>
</evidence>
<comment type="caution">
    <text evidence="2">The sequence shown here is derived from an EMBL/GenBank/DDBJ whole genome shotgun (WGS) entry which is preliminary data.</text>
</comment>
<feature type="chain" id="PRO_5027737568" evidence="1">
    <location>
        <begin position="23"/>
        <end position="78"/>
    </location>
</feature>
<dbReference type="Proteomes" id="UP000580250">
    <property type="component" value="Unassembled WGS sequence"/>
</dbReference>
<proteinExistence type="predicted"/>
<gene>
    <name evidence="2" type="ORF">MENT_LOCUS22822</name>
</gene>
<dbReference type="AlphaFoldDB" id="A0A6V7V8U0"/>